<dbReference type="GeneID" id="108736557"/>
<feature type="compositionally biased region" description="Low complexity" evidence="1">
    <location>
        <begin position="271"/>
        <end position="295"/>
    </location>
</feature>
<dbReference type="AlphaFoldDB" id="A0A1W4WKT8"/>
<feature type="domain" description="Retrotransposon gag" evidence="2">
    <location>
        <begin position="63"/>
        <end position="120"/>
    </location>
</feature>
<evidence type="ECO:0000259" key="2">
    <source>
        <dbReference type="Pfam" id="PF03732"/>
    </source>
</evidence>
<dbReference type="PANTHER" id="PTHR33223">
    <property type="entry name" value="CCHC-TYPE DOMAIN-CONTAINING PROTEIN"/>
    <property type="match status" value="1"/>
</dbReference>
<dbReference type="InterPro" id="IPR005162">
    <property type="entry name" value="Retrotrans_gag_dom"/>
</dbReference>
<feature type="region of interest" description="Disordered" evidence="1">
    <location>
        <begin position="271"/>
        <end position="318"/>
    </location>
</feature>
<evidence type="ECO:0000313" key="4">
    <source>
        <dbReference type="RefSeq" id="XP_018324519.2"/>
    </source>
</evidence>
<feature type="compositionally biased region" description="Polar residues" evidence="1">
    <location>
        <begin position="226"/>
        <end position="236"/>
    </location>
</feature>
<reference evidence="4" key="1">
    <citation type="submission" date="2025-08" db="UniProtKB">
        <authorList>
            <consortium name="RefSeq"/>
        </authorList>
    </citation>
    <scope>IDENTIFICATION</scope>
    <source>
        <tissue evidence="4">Entire body</tissue>
    </source>
</reference>
<organism evidence="3 4">
    <name type="scientific">Agrilus planipennis</name>
    <name type="common">Emerald ash borer</name>
    <name type="synonym">Agrilus marcopoli</name>
    <dbReference type="NCBI Taxonomy" id="224129"/>
    <lineage>
        <taxon>Eukaryota</taxon>
        <taxon>Metazoa</taxon>
        <taxon>Ecdysozoa</taxon>
        <taxon>Arthropoda</taxon>
        <taxon>Hexapoda</taxon>
        <taxon>Insecta</taxon>
        <taxon>Pterygota</taxon>
        <taxon>Neoptera</taxon>
        <taxon>Endopterygota</taxon>
        <taxon>Coleoptera</taxon>
        <taxon>Polyphaga</taxon>
        <taxon>Elateriformia</taxon>
        <taxon>Buprestoidea</taxon>
        <taxon>Buprestidae</taxon>
        <taxon>Agrilinae</taxon>
        <taxon>Agrilus</taxon>
    </lineage>
</organism>
<sequence>MPDNQVYLTCDQATKLIPNFDGNKKDFPHFINCIEIVQRRSNPENMPLLLDVVKTKLTGSAYNAIRYRSIESWDALKSQLKQNFSEKRTIPHLEAQLASLRQKPNESVAEYTSKLDSIIEPLISASCEGKTDAAVVVIEELLKKRALHSFILGLKQPIKLLVESRNFEEYELAVEGAIQKEREILLEKESFKFVQNFDRKIVQHPQHRNSYQVNNRNSNFNHNYREQPNSFRRESTFSSNNNRVNFSTLICAYCKNKGHHIRDCRKRQYVNSTQSNSNSNRNPNFNNRISGNNRSAQQSGNFSAEASSSPMTSARTFK</sequence>
<accession>A0A1W4WKT8</accession>
<evidence type="ECO:0000256" key="1">
    <source>
        <dbReference type="SAM" id="MobiDB-lite"/>
    </source>
</evidence>
<feature type="region of interest" description="Disordered" evidence="1">
    <location>
        <begin position="206"/>
        <end position="236"/>
    </location>
</feature>
<proteinExistence type="predicted"/>
<dbReference type="InParanoid" id="A0A1W4WKT8"/>
<dbReference type="KEGG" id="apln:108736557"/>
<evidence type="ECO:0000313" key="3">
    <source>
        <dbReference type="Proteomes" id="UP000192223"/>
    </source>
</evidence>
<dbReference type="RefSeq" id="XP_018324519.2">
    <property type="nucleotide sequence ID" value="XM_018469017.2"/>
</dbReference>
<name>A0A1W4WKT8_AGRPL</name>
<dbReference type="SUPFAM" id="SSF57756">
    <property type="entry name" value="Retrovirus zinc finger-like domains"/>
    <property type="match status" value="1"/>
</dbReference>
<dbReference type="PANTHER" id="PTHR33223:SF6">
    <property type="entry name" value="CCHC-TYPE DOMAIN-CONTAINING PROTEIN"/>
    <property type="match status" value="1"/>
</dbReference>
<keyword evidence="3" id="KW-1185">Reference proteome</keyword>
<feature type="compositionally biased region" description="Polar residues" evidence="1">
    <location>
        <begin position="296"/>
        <end position="318"/>
    </location>
</feature>
<dbReference type="OrthoDB" id="6775742at2759"/>
<dbReference type="InterPro" id="IPR036875">
    <property type="entry name" value="Znf_CCHC_sf"/>
</dbReference>
<dbReference type="Pfam" id="PF03732">
    <property type="entry name" value="Retrotrans_gag"/>
    <property type="match status" value="1"/>
</dbReference>
<gene>
    <name evidence="4" type="primary">LOC108736557</name>
</gene>
<dbReference type="Proteomes" id="UP000192223">
    <property type="component" value="Unplaced"/>
</dbReference>
<protein>
    <submittedName>
        <fullName evidence="4">Uncharacterized protein LOC108736557</fullName>
    </submittedName>
</protein>
<dbReference type="Gene3D" id="4.10.60.10">
    <property type="entry name" value="Zinc finger, CCHC-type"/>
    <property type="match status" value="1"/>
</dbReference>
<dbReference type="GO" id="GO:0003676">
    <property type="term" value="F:nucleic acid binding"/>
    <property type="evidence" value="ECO:0007669"/>
    <property type="project" value="InterPro"/>
</dbReference>
<dbReference type="GO" id="GO:0008270">
    <property type="term" value="F:zinc ion binding"/>
    <property type="evidence" value="ECO:0007669"/>
    <property type="project" value="InterPro"/>
</dbReference>